<dbReference type="GO" id="GO:0000287">
    <property type="term" value="F:magnesium ion binding"/>
    <property type="evidence" value="ECO:0007669"/>
    <property type="project" value="UniProtKB-UniRule"/>
</dbReference>
<dbReference type="CDD" id="cd00475">
    <property type="entry name" value="Cis_IPPS"/>
    <property type="match status" value="1"/>
</dbReference>
<feature type="binding site" evidence="2">
    <location>
        <position position="201"/>
    </location>
    <ligand>
        <name>substrate</name>
    </ligand>
</feature>
<reference evidence="3 4" key="1">
    <citation type="journal article" date="2016" name="Genome Announc.">
        <title>First Complete Genome Sequence of a Subdivision 6 Acidobacterium Strain.</title>
        <authorList>
            <person name="Huang S."/>
            <person name="Vieira S."/>
            <person name="Bunk B."/>
            <person name="Riedel T."/>
            <person name="Sproer C."/>
            <person name="Overmann J."/>
        </authorList>
    </citation>
    <scope>NUCLEOTIDE SEQUENCE [LARGE SCALE GENOMIC DNA]</scope>
    <source>
        <strain evidence="4">DSM 100886 HEG_-6_39</strain>
    </source>
</reference>
<organism evidence="3 4">
    <name type="scientific">Luteitalea pratensis</name>
    <dbReference type="NCBI Taxonomy" id="1855912"/>
    <lineage>
        <taxon>Bacteria</taxon>
        <taxon>Pseudomonadati</taxon>
        <taxon>Acidobacteriota</taxon>
        <taxon>Vicinamibacteria</taxon>
        <taxon>Vicinamibacterales</taxon>
        <taxon>Vicinamibacteraceae</taxon>
        <taxon>Luteitalea</taxon>
    </lineage>
</organism>
<sequence>MALDELLSWLSPGSPDVELARRLDFDRLPQHVAVIMDGNGRWAGLRHLPRVEGHRAGTRAVREVIETSARLGLKYITLYAFSVENWKRPAAEVATLMALLKRYLRSELETLLTNNIRFEVIGRTQELSPDVQHELHVAMERTNRNTGTVLTIALNYGGRAEIVDAVRAALTQGLRPDDLDEATFSRLLYTNGRPDPDLLIRTSGEMRVSNFLLWQIAYSEIYVTDTFWPDFRRTHMFEALLDYQRRERRYGGIAAVPGPPVAAGR</sequence>
<dbReference type="PROSITE" id="PS01066">
    <property type="entry name" value="UPP_SYNTHASE"/>
    <property type="match status" value="1"/>
</dbReference>
<feature type="binding site" evidence="2">
    <location>
        <position position="37"/>
    </location>
    <ligand>
        <name>Mg(2+)</name>
        <dbReference type="ChEBI" id="CHEBI:18420"/>
    </ligand>
</feature>
<comment type="cofactor">
    <cofactor evidence="2">
        <name>Mg(2+)</name>
        <dbReference type="ChEBI" id="CHEBI:18420"/>
    </cofactor>
    <text evidence="2">Binds 2 magnesium ions per subunit.</text>
</comment>
<dbReference type="InterPro" id="IPR036424">
    <property type="entry name" value="UPP_synth-like_sf"/>
</dbReference>
<feature type="binding site" evidence="2">
    <location>
        <position position="54"/>
    </location>
    <ligand>
        <name>substrate</name>
    </ligand>
</feature>
<dbReference type="EC" id="2.5.1.-" evidence="2"/>
<evidence type="ECO:0000313" key="4">
    <source>
        <dbReference type="Proteomes" id="UP000076079"/>
    </source>
</evidence>
<dbReference type="SUPFAM" id="SSF64005">
    <property type="entry name" value="Undecaprenyl diphosphate synthase"/>
    <property type="match status" value="1"/>
</dbReference>
<feature type="binding site" evidence="2">
    <location>
        <position position="50"/>
    </location>
    <ligand>
        <name>substrate</name>
    </ligand>
</feature>
<dbReference type="FunFam" id="3.40.1180.10:FF:000001">
    <property type="entry name" value="(2E,6E)-farnesyl-diphosphate-specific ditrans,polycis-undecaprenyl-diphosphate synthase"/>
    <property type="match status" value="1"/>
</dbReference>
<dbReference type="GO" id="GO:0016094">
    <property type="term" value="P:polyprenol biosynthetic process"/>
    <property type="evidence" value="ECO:0007669"/>
    <property type="project" value="TreeGrafter"/>
</dbReference>
<dbReference type="PATRIC" id="fig|1813736.3.peg.705"/>
<reference evidence="4" key="2">
    <citation type="submission" date="2016-04" db="EMBL/GenBank/DDBJ databases">
        <title>First Complete Genome Sequence of a Subdivision 6 Acidobacterium.</title>
        <authorList>
            <person name="Huang S."/>
            <person name="Vieira S."/>
            <person name="Bunk B."/>
            <person name="Riedel T."/>
            <person name="Sproeer C."/>
            <person name="Overmann J."/>
        </authorList>
    </citation>
    <scope>NUCLEOTIDE SEQUENCE [LARGE SCALE GENOMIC DNA]</scope>
    <source>
        <strain evidence="4">DSM 100886 HEG_-6_39</strain>
    </source>
</reference>
<keyword evidence="2" id="KW-0479">Metal-binding</keyword>
<keyword evidence="2" id="KW-0460">Magnesium</keyword>
<dbReference type="GO" id="GO:0008834">
    <property type="term" value="F:ditrans,polycis-undecaprenyl-diphosphate synthase [(2E,6E)-farnesyl-diphosphate specific] activity"/>
    <property type="evidence" value="ECO:0007669"/>
    <property type="project" value="TreeGrafter"/>
</dbReference>
<keyword evidence="4" id="KW-1185">Reference proteome</keyword>
<feature type="binding site" evidence="2">
    <location>
        <begin position="38"/>
        <end position="41"/>
    </location>
    <ligand>
        <name>substrate</name>
    </ligand>
</feature>
<feature type="binding site" evidence="2">
    <location>
        <position position="86"/>
    </location>
    <ligand>
        <name>substrate</name>
    </ligand>
</feature>
<evidence type="ECO:0000256" key="2">
    <source>
        <dbReference type="HAMAP-Rule" id="MF_01139"/>
    </source>
</evidence>
<feature type="binding site" evidence="2">
    <location>
        <position position="42"/>
    </location>
    <ligand>
        <name>substrate</name>
    </ligand>
</feature>
<dbReference type="InterPro" id="IPR018520">
    <property type="entry name" value="UPP_synth-like_CS"/>
</dbReference>
<proteinExistence type="inferred from homology"/>
<dbReference type="HAMAP" id="MF_01139">
    <property type="entry name" value="ISPT"/>
    <property type="match status" value="1"/>
</dbReference>
<dbReference type="NCBIfam" id="NF011405">
    <property type="entry name" value="PRK14830.1"/>
    <property type="match status" value="1"/>
</dbReference>
<dbReference type="STRING" id="1855912.LuPra_00671"/>
<dbReference type="OrthoDB" id="4191603at2"/>
<dbReference type="NCBIfam" id="TIGR00055">
    <property type="entry name" value="uppS"/>
    <property type="match status" value="1"/>
</dbReference>
<feature type="binding site" evidence="2">
    <location>
        <position position="220"/>
    </location>
    <ligand>
        <name>Mg(2+)</name>
        <dbReference type="ChEBI" id="CHEBI:18420"/>
    </ligand>
</feature>
<dbReference type="KEGG" id="abac:LuPra_00671"/>
<evidence type="ECO:0000313" key="3">
    <source>
        <dbReference type="EMBL" id="AMY07498.1"/>
    </source>
</evidence>
<dbReference type="Gene3D" id="3.40.1180.10">
    <property type="entry name" value="Decaprenyl diphosphate synthase-like"/>
    <property type="match status" value="1"/>
</dbReference>
<feature type="binding site" evidence="2">
    <location>
        <position position="88"/>
    </location>
    <ligand>
        <name>substrate</name>
    </ligand>
</feature>
<name>A0A143PHE4_LUTPR</name>
<dbReference type="GO" id="GO:0030145">
    <property type="term" value="F:manganese ion binding"/>
    <property type="evidence" value="ECO:0007669"/>
    <property type="project" value="TreeGrafter"/>
</dbReference>
<keyword evidence="1 2" id="KW-0808">Transferase</keyword>
<feature type="binding site" evidence="2">
    <location>
        <begin position="207"/>
        <end position="209"/>
    </location>
    <ligand>
        <name>substrate</name>
    </ligand>
</feature>
<dbReference type="Proteomes" id="UP000076079">
    <property type="component" value="Chromosome"/>
</dbReference>
<feature type="binding site" evidence="2">
    <location>
        <begin position="82"/>
        <end position="84"/>
    </location>
    <ligand>
        <name>substrate</name>
    </ligand>
</feature>
<evidence type="ECO:0000256" key="1">
    <source>
        <dbReference type="ARBA" id="ARBA00022679"/>
    </source>
</evidence>
<comment type="subunit">
    <text evidence="2">Homodimer.</text>
</comment>
<dbReference type="InterPro" id="IPR001441">
    <property type="entry name" value="UPP_synth-like"/>
</dbReference>
<dbReference type="RefSeq" id="WP_110169443.1">
    <property type="nucleotide sequence ID" value="NZ_CP015136.1"/>
</dbReference>
<accession>A0A143PHE4</accession>
<dbReference type="PANTHER" id="PTHR10291">
    <property type="entry name" value="DEHYDRODOLICHYL DIPHOSPHATE SYNTHASE FAMILY MEMBER"/>
    <property type="match status" value="1"/>
</dbReference>
<gene>
    <name evidence="3" type="primary">uppS</name>
    <name evidence="3" type="ORF">LuPra_00671</name>
</gene>
<dbReference type="GO" id="GO:0005829">
    <property type="term" value="C:cytosol"/>
    <property type="evidence" value="ECO:0007669"/>
    <property type="project" value="TreeGrafter"/>
</dbReference>
<dbReference type="Pfam" id="PF01255">
    <property type="entry name" value="Prenyltransf"/>
    <property type="match status" value="1"/>
</dbReference>
<dbReference type="EMBL" id="CP015136">
    <property type="protein sequence ID" value="AMY07498.1"/>
    <property type="molecule type" value="Genomic_DNA"/>
</dbReference>
<comment type="similarity">
    <text evidence="2">Belongs to the UPP synthase family.</text>
</comment>
<dbReference type="AlphaFoldDB" id="A0A143PHE4"/>
<feature type="active site" description="Proton acceptor" evidence="2">
    <location>
        <position position="85"/>
    </location>
</feature>
<protein>
    <recommendedName>
        <fullName evidence="2">Isoprenyl transferase</fullName>
        <ecNumber evidence="2">2.5.1.-</ecNumber>
    </recommendedName>
</protein>
<comment type="function">
    <text evidence="2">Catalyzes the condensation of isopentenyl diphosphate (IPP) with allylic pyrophosphates generating different type of terpenoids.</text>
</comment>
<feature type="active site" evidence="2">
    <location>
        <position position="37"/>
    </location>
</feature>
<dbReference type="PANTHER" id="PTHR10291:SF0">
    <property type="entry name" value="DEHYDRODOLICHYL DIPHOSPHATE SYNTHASE 2"/>
    <property type="match status" value="1"/>
</dbReference>